<dbReference type="Proteomes" id="UP000000768">
    <property type="component" value="Chromosome 8"/>
</dbReference>
<keyword evidence="1" id="KW-1133">Transmembrane helix</keyword>
<dbReference type="eggNOG" id="ENOG502QR4P">
    <property type="taxonomic scope" value="Eukaryota"/>
</dbReference>
<proteinExistence type="predicted"/>
<dbReference type="AlphaFoldDB" id="A0A1B6PCH8"/>
<dbReference type="Gramene" id="KXG23450">
    <property type="protein sequence ID" value="KXG23450"/>
    <property type="gene ID" value="SORBI_3008G096500"/>
</dbReference>
<evidence type="ECO:0000256" key="1">
    <source>
        <dbReference type="SAM" id="Phobius"/>
    </source>
</evidence>
<dbReference type="STRING" id="4558.A0A1B6PCH8"/>
<keyword evidence="1" id="KW-0812">Transmembrane</keyword>
<keyword evidence="3" id="KW-1185">Reference proteome</keyword>
<accession>A0A1B6PCH8</accession>
<dbReference type="OrthoDB" id="1846188at2759"/>
<dbReference type="FunCoup" id="A0A1B6PCH8">
    <property type="interactions" value="28"/>
</dbReference>
<dbReference type="OMA" id="YCRRRWH"/>
<protein>
    <submittedName>
        <fullName evidence="2">Uncharacterized protein</fullName>
    </submittedName>
</protein>
<dbReference type="PANTHER" id="PTHR31170:SF18">
    <property type="entry name" value="(WILD MALAYSIAN BANANA) HYPOTHETICAL PROTEIN"/>
    <property type="match status" value="1"/>
</dbReference>
<evidence type="ECO:0000313" key="2">
    <source>
        <dbReference type="EMBL" id="KXG23450.1"/>
    </source>
</evidence>
<dbReference type="EMBL" id="CM000767">
    <property type="protein sequence ID" value="KXG23450.1"/>
    <property type="molecule type" value="Genomic_DNA"/>
</dbReference>
<sequence length="448" mass="50448">MMKRRHSSIEESAWVAEVEREVADGCASEEESARWRRQCIYPVPACIKDLNPRAYRPQVVSLGPFHHGDPHLRPMETHKRRSLVHFLRRARRPLADFVAAVAGAGAEGLEGAYHKLSDEWRIDGGVESRFVELMVTDGCFLLEVMRTATSWEMNDYADDDPVFSAHGLLYTVPYIRRDMLMIENQLPLLVLKRLLAVESGKNGNDDDLINRLVLLFLSPASWPLATGVGLALHPLDVLRRSLLDGPRPAGPRPRAPPDPSSASTDDIIRSAEELYEAGVRFKRSATSSLLDIRFHDGTLYLPAIAVDDTTEYMLLNLMAFERLHVGAGNDVTAYVFFMDNMVDSARDVALLTSRRIVLNSLGSDKAVAKLFNGLSRDVVLEPQSALDDVHREVNAYCRKRWNQWRANLVHTYFRSPWSFLSLTATVFLLGLTITQTVYTILQYYSSSS</sequence>
<gene>
    <name evidence="2" type="ORF">SORBI_3008G096500</name>
</gene>
<reference evidence="2 3" key="1">
    <citation type="journal article" date="2009" name="Nature">
        <title>The Sorghum bicolor genome and the diversification of grasses.</title>
        <authorList>
            <person name="Paterson A.H."/>
            <person name="Bowers J.E."/>
            <person name="Bruggmann R."/>
            <person name="Dubchak I."/>
            <person name="Grimwood J."/>
            <person name="Gundlach H."/>
            <person name="Haberer G."/>
            <person name="Hellsten U."/>
            <person name="Mitros T."/>
            <person name="Poliakov A."/>
            <person name="Schmutz J."/>
            <person name="Spannagl M."/>
            <person name="Tang H."/>
            <person name="Wang X."/>
            <person name="Wicker T."/>
            <person name="Bharti A.K."/>
            <person name="Chapman J."/>
            <person name="Feltus F.A."/>
            <person name="Gowik U."/>
            <person name="Grigoriev I.V."/>
            <person name="Lyons E."/>
            <person name="Maher C.A."/>
            <person name="Martis M."/>
            <person name="Narechania A."/>
            <person name="Otillar R.P."/>
            <person name="Penning B.W."/>
            <person name="Salamov A.A."/>
            <person name="Wang Y."/>
            <person name="Zhang L."/>
            <person name="Carpita N.C."/>
            <person name="Freeling M."/>
            <person name="Gingle A.R."/>
            <person name="Hash C.T."/>
            <person name="Keller B."/>
            <person name="Klein P."/>
            <person name="Kresovich S."/>
            <person name="McCann M.C."/>
            <person name="Ming R."/>
            <person name="Peterson D.G."/>
            <person name="Mehboob-ur-Rahman"/>
            <person name="Ware D."/>
            <person name="Westhoff P."/>
            <person name="Mayer K.F."/>
            <person name="Messing J."/>
            <person name="Rokhsar D.S."/>
        </authorList>
    </citation>
    <scope>NUCLEOTIDE SEQUENCE [LARGE SCALE GENOMIC DNA]</scope>
    <source>
        <strain evidence="3">cv. BTx623</strain>
    </source>
</reference>
<evidence type="ECO:0000313" key="3">
    <source>
        <dbReference type="Proteomes" id="UP000000768"/>
    </source>
</evidence>
<keyword evidence="1" id="KW-0472">Membrane</keyword>
<dbReference type="InParanoid" id="A0A1B6PCH8"/>
<reference evidence="3" key="2">
    <citation type="journal article" date="2018" name="Plant J.">
        <title>The Sorghum bicolor reference genome: improved assembly, gene annotations, a transcriptome atlas, and signatures of genome organization.</title>
        <authorList>
            <person name="McCormick R.F."/>
            <person name="Truong S.K."/>
            <person name="Sreedasyam A."/>
            <person name="Jenkins J."/>
            <person name="Shu S."/>
            <person name="Sims D."/>
            <person name="Kennedy M."/>
            <person name="Amirebrahimi M."/>
            <person name="Weers B.D."/>
            <person name="McKinley B."/>
            <person name="Mattison A."/>
            <person name="Morishige D.T."/>
            <person name="Grimwood J."/>
            <person name="Schmutz J."/>
            <person name="Mullet J.E."/>
        </authorList>
    </citation>
    <scope>NUCLEOTIDE SEQUENCE [LARGE SCALE GENOMIC DNA]</scope>
    <source>
        <strain evidence="3">cv. BTx623</strain>
    </source>
</reference>
<organism evidence="2 3">
    <name type="scientific">Sorghum bicolor</name>
    <name type="common">Sorghum</name>
    <name type="synonym">Sorghum vulgare</name>
    <dbReference type="NCBI Taxonomy" id="4558"/>
    <lineage>
        <taxon>Eukaryota</taxon>
        <taxon>Viridiplantae</taxon>
        <taxon>Streptophyta</taxon>
        <taxon>Embryophyta</taxon>
        <taxon>Tracheophyta</taxon>
        <taxon>Spermatophyta</taxon>
        <taxon>Magnoliopsida</taxon>
        <taxon>Liliopsida</taxon>
        <taxon>Poales</taxon>
        <taxon>Poaceae</taxon>
        <taxon>PACMAD clade</taxon>
        <taxon>Panicoideae</taxon>
        <taxon>Andropogonodae</taxon>
        <taxon>Andropogoneae</taxon>
        <taxon>Sorghinae</taxon>
        <taxon>Sorghum</taxon>
    </lineage>
</organism>
<dbReference type="PANTHER" id="PTHR31170">
    <property type="entry name" value="BNAC04G53230D PROTEIN"/>
    <property type="match status" value="1"/>
</dbReference>
<dbReference type="InterPro" id="IPR004158">
    <property type="entry name" value="DUF247_pln"/>
</dbReference>
<name>A0A1B6PCH8_SORBI</name>
<dbReference type="Pfam" id="PF03140">
    <property type="entry name" value="DUF247"/>
    <property type="match status" value="1"/>
</dbReference>
<feature type="transmembrane region" description="Helical" evidence="1">
    <location>
        <begin position="419"/>
        <end position="441"/>
    </location>
</feature>